<evidence type="ECO:0000313" key="2">
    <source>
        <dbReference type="EMBL" id="MFC7366209.1"/>
    </source>
</evidence>
<dbReference type="Proteomes" id="UP001596483">
    <property type="component" value="Unassembled WGS sequence"/>
</dbReference>
<sequence length="97" mass="10392">MISNRRLFMTSFLLLVAGISLNIILTRLGHFAGSNSSMVSIPLSSEQGYFASGLVLLAMTVTGLILLIVSLKQNRTVAFVVSIAAVILIPPLIQSFL</sequence>
<proteinExistence type="predicted"/>
<keyword evidence="3" id="KW-1185">Reference proteome</keyword>
<evidence type="ECO:0000313" key="3">
    <source>
        <dbReference type="Proteomes" id="UP001596483"/>
    </source>
</evidence>
<keyword evidence="1" id="KW-0812">Transmembrane</keyword>
<comment type="caution">
    <text evidence="2">The sequence shown here is derived from an EMBL/GenBank/DDBJ whole genome shotgun (WGS) entry which is preliminary data.</text>
</comment>
<name>A0ABW2NFT4_9BACL</name>
<dbReference type="EMBL" id="JBHTCT010000036">
    <property type="protein sequence ID" value="MFC7366209.1"/>
    <property type="molecule type" value="Genomic_DNA"/>
</dbReference>
<dbReference type="RefSeq" id="WP_157294279.1">
    <property type="nucleotide sequence ID" value="NZ_JBHTCT010000036.1"/>
</dbReference>
<gene>
    <name evidence="2" type="ORF">ACFQQH_13875</name>
</gene>
<evidence type="ECO:0000256" key="1">
    <source>
        <dbReference type="SAM" id="Phobius"/>
    </source>
</evidence>
<feature type="transmembrane region" description="Helical" evidence="1">
    <location>
        <begin position="7"/>
        <end position="29"/>
    </location>
</feature>
<keyword evidence="1" id="KW-1133">Transmembrane helix</keyword>
<reference evidence="3" key="1">
    <citation type="journal article" date="2019" name="Int. J. Syst. Evol. Microbiol.">
        <title>The Global Catalogue of Microorganisms (GCM) 10K type strain sequencing project: providing services to taxonomists for standard genome sequencing and annotation.</title>
        <authorList>
            <consortium name="The Broad Institute Genomics Platform"/>
            <consortium name="The Broad Institute Genome Sequencing Center for Infectious Disease"/>
            <person name="Wu L."/>
            <person name="Ma J."/>
        </authorList>
    </citation>
    <scope>NUCLEOTIDE SEQUENCE [LARGE SCALE GENOMIC DNA]</scope>
    <source>
        <strain evidence="3">JCM 4738</strain>
    </source>
</reference>
<feature type="transmembrane region" description="Helical" evidence="1">
    <location>
        <begin position="76"/>
        <end position="93"/>
    </location>
</feature>
<feature type="transmembrane region" description="Helical" evidence="1">
    <location>
        <begin position="49"/>
        <end position="69"/>
    </location>
</feature>
<protein>
    <submittedName>
        <fullName evidence="2">Uncharacterized protein</fullName>
    </submittedName>
</protein>
<accession>A0ABW2NFT4</accession>
<organism evidence="2 3">
    <name type="scientific">Bhargavaea changchunensis</name>
    <dbReference type="NCBI Taxonomy" id="2134037"/>
    <lineage>
        <taxon>Bacteria</taxon>
        <taxon>Bacillati</taxon>
        <taxon>Bacillota</taxon>
        <taxon>Bacilli</taxon>
        <taxon>Bacillales</taxon>
        <taxon>Caryophanaceae</taxon>
        <taxon>Bhargavaea</taxon>
    </lineage>
</organism>
<keyword evidence="1" id="KW-0472">Membrane</keyword>